<dbReference type="SMART" id="SM00922">
    <property type="entry name" value="MR_MLE"/>
    <property type="match status" value="1"/>
</dbReference>
<dbReference type="InterPro" id="IPR029065">
    <property type="entry name" value="Enolase_C-like"/>
</dbReference>
<dbReference type="SUPFAM" id="SSF51604">
    <property type="entry name" value="Enolase C-terminal domain-like"/>
    <property type="match status" value="1"/>
</dbReference>
<protein>
    <submittedName>
        <fullName evidence="3">L-alanine-DL-glutamate epimerase</fullName>
    </submittedName>
</protein>
<reference evidence="3 4" key="1">
    <citation type="submission" date="2016-10" db="EMBL/GenBank/DDBJ databases">
        <authorList>
            <person name="de Groot N.N."/>
        </authorList>
    </citation>
    <scope>NUCLEOTIDE SEQUENCE [LARGE SCALE GENOMIC DNA]</scope>
    <source>
        <strain evidence="3 4">ATCC 35022</strain>
    </source>
</reference>
<name>A0A1G6CTQ8_9HYPH</name>
<dbReference type="InterPro" id="IPR013341">
    <property type="entry name" value="Mandelate_racemase_N_dom"/>
</dbReference>
<accession>A0A1G6CTQ8</accession>
<dbReference type="OrthoDB" id="9802699at2"/>
<sequence length="398" mass="43605">MKIVDLKCALIGLNPIVRIVTDEGISGYGAVETWKPYITPYVLALRDALIGSDPTVVERCMLRIRPRGAFKPYGAAVSAIEHALWDVAGKAAGLPVHKLLGGKVRDRVRVYNGAVRFPLKGQEPEHYAENMEQMKAASEGFTIIKQGVAFHSEQKRVPGFSYGDISPVHEHGGPTDRALLTERGLNHVIACVEAMKDVVGDEIGLALDCGPGWTVPDAIRFARAVEPLNLMWLEDLITGDYTAFVNADLYREVTRATSTPIHTGEQIYLRQNFKQLIESHAVNIVGPDPCDVGGIAELKWIAEYADLHGILMAPHGTANGVLGLAALVQVSATLPQNFIAFEYPVGDPAWWYDIVEGLPDPLVTDGMIEVWDRPGMGIDLIPEAAKRYLREEDAAFFD</sequence>
<organism evidence="3 4">
    <name type="scientific">Bauldia litoralis</name>
    <dbReference type="NCBI Taxonomy" id="665467"/>
    <lineage>
        <taxon>Bacteria</taxon>
        <taxon>Pseudomonadati</taxon>
        <taxon>Pseudomonadota</taxon>
        <taxon>Alphaproteobacteria</taxon>
        <taxon>Hyphomicrobiales</taxon>
        <taxon>Kaistiaceae</taxon>
        <taxon>Bauldia</taxon>
    </lineage>
</organism>
<dbReference type="SFLD" id="SFLDG00179">
    <property type="entry name" value="mandelate_racemase"/>
    <property type="match status" value="1"/>
</dbReference>
<dbReference type="SUPFAM" id="SSF54826">
    <property type="entry name" value="Enolase N-terminal domain-like"/>
    <property type="match status" value="1"/>
</dbReference>
<dbReference type="Gene3D" id="3.20.20.120">
    <property type="entry name" value="Enolase-like C-terminal domain"/>
    <property type="match status" value="1"/>
</dbReference>
<feature type="domain" description="Mandelate racemase/muconate lactonizing enzyme C-terminal" evidence="2">
    <location>
        <begin position="124"/>
        <end position="260"/>
    </location>
</feature>
<dbReference type="Pfam" id="PF13378">
    <property type="entry name" value="MR_MLE_C"/>
    <property type="match status" value="1"/>
</dbReference>
<dbReference type="InterPro" id="IPR029017">
    <property type="entry name" value="Enolase-like_N"/>
</dbReference>
<dbReference type="EMBL" id="FMXQ01000005">
    <property type="protein sequence ID" value="SDB36277.1"/>
    <property type="molecule type" value="Genomic_DNA"/>
</dbReference>
<dbReference type="Proteomes" id="UP000199071">
    <property type="component" value="Unassembled WGS sequence"/>
</dbReference>
<dbReference type="CDD" id="cd03316">
    <property type="entry name" value="MR_like"/>
    <property type="match status" value="1"/>
</dbReference>
<dbReference type="GO" id="GO:0016829">
    <property type="term" value="F:lyase activity"/>
    <property type="evidence" value="ECO:0007669"/>
    <property type="project" value="UniProtKB-KW"/>
</dbReference>
<dbReference type="STRING" id="665467.SAMN02982931_02736"/>
<dbReference type="RefSeq" id="WP_090876996.1">
    <property type="nucleotide sequence ID" value="NZ_FMXQ01000005.1"/>
</dbReference>
<evidence type="ECO:0000313" key="3">
    <source>
        <dbReference type="EMBL" id="SDB36277.1"/>
    </source>
</evidence>
<keyword evidence="4" id="KW-1185">Reference proteome</keyword>
<keyword evidence="1" id="KW-0456">Lyase</keyword>
<dbReference type="PANTHER" id="PTHR48080:SF2">
    <property type="entry name" value="D-GALACTONATE DEHYDRATASE"/>
    <property type="match status" value="1"/>
</dbReference>
<dbReference type="InterPro" id="IPR034593">
    <property type="entry name" value="DgoD-like"/>
</dbReference>
<dbReference type="SFLD" id="SFLDS00001">
    <property type="entry name" value="Enolase"/>
    <property type="match status" value="1"/>
</dbReference>
<dbReference type="InterPro" id="IPR013342">
    <property type="entry name" value="Mandelate_racemase_C"/>
</dbReference>
<evidence type="ECO:0000313" key="4">
    <source>
        <dbReference type="Proteomes" id="UP000199071"/>
    </source>
</evidence>
<evidence type="ECO:0000256" key="1">
    <source>
        <dbReference type="ARBA" id="ARBA00023239"/>
    </source>
</evidence>
<evidence type="ECO:0000259" key="2">
    <source>
        <dbReference type="SMART" id="SM00922"/>
    </source>
</evidence>
<dbReference type="PANTHER" id="PTHR48080">
    <property type="entry name" value="D-GALACTONATE DEHYDRATASE-RELATED"/>
    <property type="match status" value="1"/>
</dbReference>
<gene>
    <name evidence="3" type="ORF">SAMN02982931_02736</name>
</gene>
<dbReference type="Gene3D" id="3.30.390.10">
    <property type="entry name" value="Enolase-like, N-terminal domain"/>
    <property type="match status" value="1"/>
</dbReference>
<dbReference type="AlphaFoldDB" id="A0A1G6CTQ8"/>
<proteinExistence type="predicted"/>
<dbReference type="Pfam" id="PF02746">
    <property type="entry name" value="MR_MLE_N"/>
    <property type="match status" value="1"/>
</dbReference>
<dbReference type="InterPro" id="IPR036849">
    <property type="entry name" value="Enolase-like_C_sf"/>
</dbReference>